<keyword evidence="4" id="KW-1003">Cell membrane</keyword>
<name>A0A268NWL3_SHOCL</name>
<dbReference type="Proteomes" id="UP000216207">
    <property type="component" value="Unassembled WGS sequence"/>
</dbReference>
<gene>
    <name evidence="10" type="ORF">CHH72_16305</name>
</gene>
<feature type="transmembrane region" description="Helical" evidence="8">
    <location>
        <begin position="220"/>
        <end position="243"/>
    </location>
</feature>
<dbReference type="AlphaFoldDB" id="A0A268NWL3"/>
<evidence type="ECO:0000256" key="5">
    <source>
        <dbReference type="ARBA" id="ARBA00022692"/>
    </source>
</evidence>
<feature type="domain" description="ABC transmembrane type-2" evidence="9">
    <location>
        <begin position="143"/>
        <end position="369"/>
    </location>
</feature>
<evidence type="ECO:0000313" key="11">
    <source>
        <dbReference type="Proteomes" id="UP000216207"/>
    </source>
</evidence>
<evidence type="ECO:0000256" key="1">
    <source>
        <dbReference type="ARBA" id="ARBA00004651"/>
    </source>
</evidence>
<dbReference type="PANTHER" id="PTHR30294:SF38">
    <property type="entry name" value="TRANSPORT PERMEASE PROTEIN"/>
    <property type="match status" value="1"/>
</dbReference>
<comment type="similarity">
    <text evidence="2">Belongs to the ABC-2 integral membrane protein family.</text>
</comment>
<evidence type="ECO:0000256" key="2">
    <source>
        <dbReference type="ARBA" id="ARBA00007783"/>
    </source>
</evidence>
<dbReference type="Pfam" id="PF12698">
    <property type="entry name" value="ABC2_membrane_3"/>
    <property type="match status" value="1"/>
</dbReference>
<proteinExistence type="inferred from homology"/>
<feature type="transmembrane region" description="Helical" evidence="8">
    <location>
        <begin position="255"/>
        <end position="276"/>
    </location>
</feature>
<feature type="transmembrane region" description="Helical" evidence="8">
    <location>
        <begin position="38"/>
        <end position="57"/>
    </location>
</feature>
<organism evidence="10 11">
    <name type="scientific">Shouchella clausii</name>
    <name type="common">Alkalihalobacillus clausii</name>
    <dbReference type="NCBI Taxonomy" id="79880"/>
    <lineage>
        <taxon>Bacteria</taxon>
        <taxon>Bacillati</taxon>
        <taxon>Bacillota</taxon>
        <taxon>Bacilli</taxon>
        <taxon>Bacillales</taxon>
        <taxon>Bacillaceae</taxon>
        <taxon>Shouchella</taxon>
    </lineage>
</organism>
<keyword evidence="7 8" id="KW-0472">Membrane</keyword>
<dbReference type="EMBL" id="NPCC01000027">
    <property type="protein sequence ID" value="PAE87876.1"/>
    <property type="molecule type" value="Genomic_DNA"/>
</dbReference>
<evidence type="ECO:0000256" key="3">
    <source>
        <dbReference type="ARBA" id="ARBA00022448"/>
    </source>
</evidence>
<sequence>MSMFCNRLAVFSAARRCGIVKAVLYQLVRDVIRNPVELVFMLGLTIIFALIAGGTSGSNAQVVHVFSTELSKPELQDLATDWEENNWNVRIVSEEEAMQLLSKQQADGVIEAGELDYTLHAAYEGSTFVPLTQAELNHYYANKRLAKAGVTDIVDEGSFAIKTEPMQEGTNFDRSLQALFGFALYFAIFTMSFSIMSLLRQKEEGIWNRLILAPASKTALYAGNLLFSFLLAYVQIFLSLVLFNVVFGYDYYGGFWKLSLVLIPYVFAIMAIGLLLSGIVRSSQQLNAVIPLVATVFAMIGGAFWPLEIVRSETMRALSYLSPIRHALDMMKGATYQGASLAEFLLPTSVLLFIGLTVTGIGIRLMERKAL</sequence>
<protein>
    <recommendedName>
        <fullName evidence="9">ABC transmembrane type-2 domain-containing protein</fullName>
    </recommendedName>
</protein>
<dbReference type="PANTHER" id="PTHR30294">
    <property type="entry name" value="MEMBRANE COMPONENT OF ABC TRANSPORTER YHHJ-RELATED"/>
    <property type="match status" value="1"/>
</dbReference>
<dbReference type="PROSITE" id="PS51012">
    <property type="entry name" value="ABC_TM2"/>
    <property type="match status" value="1"/>
</dbReference>
<evidence type="ECO:0000256" key="6">
    <source>
        <dbReference type="ARBA" id="ARBA00022989"/>
    </source>
</evidence>
<keyword evidence="6 8" id="KW-1133">Transmembrane helix</keyword>
<feature type="transmembrane region" description="Helical" evidence="8">
    <location>
        <begin position="344"/>
        <end position="366"/>
    </location>
</feature>
<evidence type="ECO:0000256" key="8">
    <source>
        <dbReference type="SAM" id="Phobius"/>
    </source>
</evidence>
<dbReference type="InterPro" id="IPR051449">
    <property type="entry name" value="ABC-2_transporter_component"/>
</dbReference>
<comment type="subcellular location">
    <subcellularLocation>
        <location evidence="1">Cell membrane</location>
        <topology evidence="1">Multi-pass membrane protein</topology>
    </subcellularLocation>
</comment>
<evidence type="ECO:0000313" key="10">
    <source>
        <dbReference type="EMBL" id="PAE87876.1"/>
    </source>
</evidence>
<comment type="caution">
    <text evidence="10">The sequence shown here is derived from an EMBL/GenBank/DDBJ whole genome shotgun (WGS) entry which is preliminary data.</text>
</comment>
<evidence type="ECO:0000256" key="4">
    <source>
        <dbReference type="ARBA" id="ARBA00022475"/>
    </source>
</evidence>
<evidence type="ECO:0000259" key="9">
    <source>
        <dbReference type="PROSITE" id="PS51012"/>
    </source>
</evidence>
<evidence type="ECO:0000256" key="7">
    <source>
        <dbReference type="ARBA" id="ARBA00023136"/>
    </source>
</evidence>
<dbReference type="InterPro" id="IPR013525">
    <property type="entry name" value="ABC2_TM"/>
</dbReference>
<reference evidence="10 11" key="1">
    <citation type="submission" date="2017-07" db="EMBL/GenBank/DDBJ databases">
        <title>Isolation and whole genome analysis of endospore-forming bacteria from heroin.</title>
        <authorList>
            <person name="Kalinowski J."/>
            <person name="Ahrens B."/>
            <person name="Al-Dilaimi A."/>
            <person name="Winkler A."/>
            <person name="Wibberg D."/>
            <person name="Schleenbecker U."/>
            <person name="Ruckert C."/>
            <person name="Wolfel R."/>
            <person name="Grass G."/>
        </authorList>
    </citation>
    <scope>NUCLEOTIDE SEQUENCE [LARGE SCALE GENOMIC DNA]</scope>
    <source>
        <strain evidence="10 11">7539</strain>
    </source>
</reference>
<dbReference type="InterPro" id="IPR047817">
    <property type="entry name" value="ABC2_TM_bact-type"/>
</dbReference>
<dbReference type="GO" id="GO:0005886">
    <property type="term" value="C:plasma membrane"/>
    <property type="evidence" value="ECO:0007669"/>
    <property type="project" value="UniProtKB-SubCell"/>
</dbReference>
<accession>A0A268NWL3</accession>
<feature type="transmembrane region" description="Helical" evidence="8">
    <location>
        <begin position="178"/>
        <end position="199"/>
    </location>
</feature>
<feature type="transmembrane region" description="Helical" evidence="8">
    <location>
        <begin position="288"/>
        <end position="307"/>
    </location>
</feature>
<dbReference type="GO" id="GO:0140359">
    <property type="term" value="F:ABC-type transporter activity"/>
    <property type="evidence" value="ECO:0007669"/>
    <property type="project" value="InterPro"/>
</dbReference>
<keyword evidence="3" id="KW-0813">Transport</keyword>
<keyword evidence="5 8" id="KW-0812">Transmembrane</keyword>